<dbReference type="EMBL" id="AP023322">
    <property type="protein sequence ID" value="BCI62691.1"/>
    <property type="molecule type" value="Genomic_DNA"/>
</dbReference>
<proteinExistence type="predicted"/>
<organism evidence="1 2">
    <name type="scientific">Coprobacter secundus subsp. similis</name>
    <dbReference type="NCBI Taxonomy" id="2751153"/>
    <lineage>
        <taxon>Bacteria</taxon>
        <taxon>Pseudomonadati</taxon>
        <taxon>Bacteroidota</taxon>
        <taxon>Bacteroidia</taxon>
        <taxon>Bacteroidales</taxon>
        <taxon>Barnesiellaceae</taxon>
        <taxon>Coprobacter</taxon>
    </lineage>
</organism>
<accession>A0A7G1HVY0</accession>
<dbReference type="KEGG" id="copr:Cop2CBH44_10440"/>
<reference evidence="2" key="1">
    <citation type="submission" date="2020-07" db="EMBL/GenBank/DDBJ databases">
        <title>Complete genome sequencing of Coprobacter sp. strain 2CBH44.</title>
        <authorList>
            <person name="Sakamoto M."/>
            <person name="Murakami T."/>
            <person name="Mori H."/>
        </authorList>
    </citation>
    <scope>NUCLEOTIDE SEQUENCE [LARGE SCALE GENOMIC DNA]</scope>
    <source>
        <strain evidence="2">2CBH44</strain>
    </source>
</reference>
<gene>
    <name evidence="1" type="ORF">Cop2CBH44_10440</name>
</gene>
<sequence>MNDKIRLVYLDEDEGWQSQAHSVLKNDFQLHIPQSMPQNIEDIWREICEFDAQAVLIDYRLNNTGVVSYTGDDVIHVLHRHNKHLPMFIITSFESNALIECKEAQIIRGKELFTDANQYEKLKSIITANVNNYNSRKASAENIIKHLQDKVSKGENLTNEESVARFEAELYLSELDLDNSVHADLITSKSNETLEELLKVAQSIVDLHKK</sequence>
<keyword evidence="2" id="KW-1185">Reference proteome</keyword>
<dbReference type="RefSeq" id="WP_087384149.1">
    <property type="nucleotide sequence ID" value="NZ_AP023322.1"/>
</dbReference>
<evidence type="ECO:0000313" key="1">
    <source>
        <dbReference type="EMBL" id="BCI62691.1"/>
    </source>
</evidence>
<evidence type="ECO:0008006" key="3">
    <source>
        <dbReference type="Google" id="ProtNLM"/>
    </source>
</evidence>
<dbReference type="Proteomes" id="UP000594042">
    <property type="component" value="Chromosome"/>
</dbReference>
<evidence type="ECO:0000313" key="2">
    <source>
        <dbReference type="Proteomes" id="UP000594042"/>
    </source>
</evidence>
<name>A0A7G1HVY0_9BACT</name>
<protein>
    <recommendedName>
        <fullName evidence="3">Response regulator</fullName>
    </recommendedName>
</protein>
<dbReference type="AlphaFoldDB" id="A0A7G1HVY0"/>